<keyword evidence="4" id="KW-1185">Reference proteome</keyword>
<organism evidence="3 4">
    <name type="scientific">Fictibacillus macauensis ZFHKF-1</name>
    <dbReference type="NCBI Taxonomy" id="1196324"/>
    <lineage>
        <taxon>Bacteria</taxon>
        <taxon>Bacillati</taxon>
        <taxon>Bacillota</taxon>
        <taxon>Bacilli</taxon>
        <taxon>Bacillales</taxon>
        <taxon>Fictibacillaceae</taxon>
        <taxon>Fictibacillus</taxon>
    </lineage>
</organism>
<dbReference type="SUPFAM" id="SSF53756">
    <property type="entry name" value="UDP-Glycosyltransferase/glycogen phosphorylase"/>
    <property type="match status" value="1"/>
</dbReference>
<dbReference type="InterPro" id="IPR001296">
    <property type="entry name" value="Glyco_trans_1"/>
</dbReference>
<dbReference type="PATRIC" id="fig|1196324.3.peg.1317"/>
<sequence>MKLTFPYPSLISIMDRYYHVTKSYGSASTKKKSERLPPLSPPQPKRKLSILVATFWDYPHTGGLSNYITSLCEGLRQQGHHVDVISPNQFSSTEVSAYRKRIIPKLKDFFIKRYGTTDSLILKNNRNMYVYEKMLEKMDLSKYDVFHAQDLFTANILGRFNEHYNRPLFFTPHGMYTFNRLKFGIFKSGSLEEVYYRTLEEQAIQYSDQLIILSHTFRKPLMELGARPEQMITVYTGIDAPTHFKRQKEAHEPLVVTCVARLGPRKGHDILFQALAKLDPSLTKQLTVLIAGDGERKEMLHKQIQKLNLPYVKMLGNRDDVPTLLQATDVFVLPTLNDSLPIAIIEAMHSGAAIISTNVGGIPELVLHKKTGLIVEPNDVDQLAHALRLLLSNHAARKTLSRHAKEYAQARFTKQGMIASIEKLYHHHLNKRASYAS</sequence>
<dbReference type="EMBL" id="AKKV01000022">
    <property type="protein sequence ID" value="EIT86220.1"/>
    <property type="molecule type" value="Genomic_DNA"/>
</dbReference>
<feature type="domain" description="Glycosyl transferase family 1" evidence="1">
    <location>
        <begin position="242"/>
        <end position="406"/>
    </location>
</feature>
<dbReference type="CDD" id="cd03801">
    <property type="entry name" value="GT4_PimA-like"/>
    <property type="match status" value="1"/>
</dbReference>
<protein>
    <submittedName>
        <fullName evidence="3">Glycosyl transferase, group 1 family protein</fullName>
    </submittedName>
</protein>
<comment type="caution">
    <text evidence="3">The sequence shown here is derived from an EMBL/GenBank/DDBJ whole genome shotgun (WGS) entry which is preliminary data.</text>
</comment>
<dbReference type="Proteomes" id="UP000004080">
    <property type="component" value="Unassembled WGS sequence"/>
</dbReference>
<dbReference type="STRING" id="1196324.A374_06461"/>
<dbReference type="Pfam" id="PF13439">
    <property type="entry name" value="Glyco_transf_4"/>
    <property type="match status" value="1"/>
</dbReference>
<dbReference type="eggNOG" id="COG0438">
    <property type="taxonomic scope" value="Bacteria"/>
</dbReference>
<evidence type="ECO:0000313" key="4">
    <source>
        <dbReference type="Proteomes" id="UP000004080"/>
    </source>
</evidence>
<proteinExistence type="predicted"/>
<evidence type="ECO:0000313" key="3">
    <source>
        <dbReference type="EMBL" id="EIT86220.1"/>
    </source>
</evidence>
<evidence type="ECO:0000259" key="1">
    <source>
        <dbReference type="Pfam" id="PF00534"/>
    </source>
</evidence>
<name>I8UH40_9BACL</name>
<accession>I8UH40</accession>
<feature type="domain" description="Glycosyltransferase subfamily 4-like N-terminal" evidence="2">
    <location>
        <begin position="62"/>
        <end position="239"/>
    </location>
</feature>
<reference evidence="3 4" key="1">
    <citation type="journal article" date="2012" name="J. Bacteriol.">
        <title>Genome of Bacillus macauensis ZFHKF-1, a Long-Chain-Forming Bacterium.</title>
        <authorList>
            <person name="Cai L."/>
            <person name="Zhang T."/>
        </authorList>
    </citation>
    <scope>NUCLEOTIDE SEQUENCE [LARGE SCALE GENOMIC DNA]</scope>
    <source>
        <strain evidence="3 4">ZFHKF-1</strain>
    </source>
</reference>
<dbReference type="PANTHER" id="PTHR12526">
    <property type="entry name" value="GLYCOSYLTRANSFERASE"/>
    <property type="match status" value="1"/>
</dbReference>
<gene>
    <name evidence="3" type="ORF">A374_06461</name>
</gene>
<dbReference type="GO" id="GO:0016757">
    <property type="term" value="F:glycosyltransferase activity"/>
    <property type="evidence" value="ECO:0007669"/>
    <property type="project" value="InterPro"/>
</dbReference>
<dbReference type="Gene3D" id="3.40.50.2000">
    <property type="entry name" value="Glycogen Phosphorylase B"/>
    <property type="match status" value="2"/>
</dbReference>
<dbReference type="AlphaFoldDB" id="I8UH40"/>
<dbReference type="InterPro" id="IPR028098">
    <property type="entry name" value="Glyco_trans_4-like_N"/>
</dbReference>
<keyword evidence="3" id="KW-0808">Transferase</keyword>
<dbReference type="Pfam" id="PF00534">
    <property type="entry name" value="Glycos_transf_1"/>
    <property type="match status" value="1"/>
</dbReference>
<evidence type="ECO:0000259" key="2">
    <source>
        <dbReference type="Pfam" id="PF13439"/>
    </source>
</evidence>